<dbReference type="PANTHER" id="PTHR34819">
    <property type="entry name" value="LARGE CYSTEINE-RICH PERIPLASMIC PROTEIN OMCB"/>
    <property type="match status" value="1"/>
</dbReference>
<dbReference type="AlphaFoldDB" id="A0A6N9Q106"/>
<sequence>MFINRFTTNTCGAMTFTGNTLGLSQETNMNAAGTAGSIGAFITLDTSQPMVDAFPIDPVPPGATTTLSIDINSSAANLVIPAGSTVLYAELIWGGNYLSRDEDITSLINNDVLFTVPGGSVFSITPDPLTANEPTFDPLLAVDPFFLNASVNLRGFYMRSADVTNMVQNFGAGQYAVGQVPGLLDPLIASTNNTNHAGWTLAVIYENFTSFPFRNMTLFVGAQGIVNASTNPIIDVAVSGFTTPTAGMVSARALISAGEGDANISGDQCLFGPNVGTLVNLFGANNPAMNFFGSQIEDDTGAVDTSGTYGSSNQVPGTPGMNISAGRQGWDIANVDASSALVNNQNSGVFRFTSTQDAYMPNALGLQIDQLDSVLNVEKSVDIFLAKKGDILTYTIEITNPGPSIATNIILTDVEPIGSDFIENSVTINGVLQPGADPNAGIQLGDLVAGETTTVQFRVRVTAGKCFVTNVAIVRFSCNQISESNQALTTICHHCPGCASCQKKGH</sequence>
<dbReference type="OrthoDB" id="1751088at2"/>
<protein>
    <submittedName>
        <fullName evidence="2">DUF11 domain-containing protein</fullName>
    </submittedName>
</protein>
<evidence type="ECO:0000313" key="3">
    <source>
        <dbReference type="Proteomes" id="UP000448943"/>
    </source>
</evidence>
<evidence type="ECO:0000259" key="1">
    <source>
        <dbReference type="Pfam" id="PF01345"/>
    </source>
</evidence>
<dbReference type="EMBL" id="SIJB01000020">
    <property type="protein sequence ID" value="NBI29017.1"/>
    <property type="molecule type" value="Genomic_DNA"/>
</dbReference>
<dbReference type="PANTHER" id="PTHR34819:SF3">
    <property type="entry name" value="CELL SURFACE PROTEIN"/>
    <property type="match status" value="1"/>
</dbReference>
<dbReference type="RefSeq" id="WP_160645816.1">
    <property type="nucleotide sequence ID" value="NZ_SIJB01000020.1"/>
</dbReference>
<dbReference type="Pfam" id="PF01345">
    <property type="entry name" value="DUF11"/>
    <property type="match status" value="1"/>
</dbReference>
<proteinExistence type="predicted"/>
<name>A0A6N9Q106_9BACL</name>
<dbReference type="Gene3D" id="2.60.40.740">
    <property type="match status" value="1"/>
</dbReference>
<dbReference type="NCBIfam" id="TIGR01451">
    <property type="entry name" value="B_ant_repeat"/>
    <property type="match status" value="1"/>
</dbReference>
<comment type="caution">
    <text evidence="2">The sequence shown here is derived from an EMBL/GenBank/DDBJ whole genome shotgun (WGS) entry which is preliminary data.</text>
</comment>
<evidence type="ECO:0000313" key="2">
    <source>
        <dbReference type="EMBL" id="NBI29017.1"/>
    </source>
</evidence>
<dbReference type="Proteomes" id="UP000448943">
    <property type="component" value="Unassembled WGS sequence"/>
</dbReference>
<dbReference type="InterPro" id="IPR051172">
    <property type="entry name" value="Chlamydia_OmcB"/>
</dbReference>
<dbReference type="InterPro" id="IPR001434">
    <property type="entry name" value="OmcB-like_DUF11"/>
</dbReference>
<reference evidence="2 3" key="1">
    <citation type="submission" date="2019-01" db="EMBL/GenBank/DDBJ databases">
        <title>Chengkuizengella sp. nov., isolated from deep-sea sediment of East Pacific Ocean.</title>
        <authorList>
            <person name="Yang J."/>
            <person name="Lai Q."/>
            <person name="Shao Z."/>
        </authorList>
    </citation>
    <scope>NUCLEOTIDE SEQUENCE [LARGE SCALE GENOMIC DNA]</scope>
    <source>
        <strain evidence="2 3">YPA3-1-1</strain>
    </source>
</reference>
<organism evidence="2 3">
    <name type="scientific">Chengkuizengella marina</name>
    <dbReference type="NCBI Taxonomy" id="2507566"/>
    <lineage>
        <taxon>Bacteria</taxon>
        <taxon>Bacillati</taxon>
        <taxon>Bacillota</taxon>
        <taxon>Bacilli</taxon>
        <taxon>Bacillales</taxon>
        <taxon>Paenibacillaceae</taxon>
        <taxon>Chengkuizengella</taxon>
    </lineage>
</organism>
<keyword evidence="3" id="KW-1185">Reference proteome</keyword>
<feature type="domain" description="DUF11" evidence="1">
    <location>
        <begin position="375"/>
        <end position="476"/>
    </location>
</feature>
<accession>A0A6N9Q106</accession>
<gene>
    <name evidence="2" type="ORF">ERL59_08600</name>
</gene>
<dbReference type="InterPro" id="IPR047589">
    <property type="entry name" value="DUF11_rpt"/>
</dbReference>